<feature type="non-terminal residue" evidence="2">
    <location>
        <position position="1"/>
    </location>
</feature>
<evidence type="ECO:0000256" key="1">
    <source>
        <dbReference type="SAM" id="MobiDB-lite"/>
    </source>
</evidence>
<gene>
    <name evidence="2" type="ORF">Celaphus_00005439</name>
</gene>
<comment type="caution">
    <text evidence="2">The sequence shown here is derived from an EMBL/GenBank/DDBJ whole genome shotgun (WGS) entry which is preliminary data.</text>
</comment>
<dbReference type="Proteomes" id="UP000242450">
    <property type="component" value="Chromosome 11"/>
</dbReference>
<name>A0A212CXT3_CEREH</name>
<feature type="compositionally biased region" description="Basic residues" evidence="1">
    <location>
        <begin position="74"/>
        <end position="87"/>
    </location>
</feature>
<feature type="compositionally biased region" description="Basic and acidic residues" evidence="1">
    <location>
        <begin position="57"/>
        <end position="66"/>
    </location>
</feature>
<accession>A0A212CXT3</accession>
<keyword evidence="3" id="KW-1185">Reference proteome</keyword>
<proteinExistence type="predicted"/>
<organism evidence="2 3">
    <name type="scientific">Cervus elaphus hippelaphus</name>
    <name type="common">European red deer</name>
    <dbReference type="NCBI Taxonomy" id="46360"/>
    <lineage>
        <taxon>Eukaryota</taxon>
        <taxon>Metazoa</taxon>
        <taxon>Chordata</taxon>
        <taxon>Craniata</taxon>
        <taxon>Vertebrata</taxon>
        <taxon>Euteleostomi</taxon>
        <taxon>Mammalia</taxon>
        <taxon>Eutheria</taxon>
        <taxon>Laurasiatheria</taxon>
        <taxon>Artiodactyla</taxon>
        <taxon>Ruminantia</taxon>
        <taxon>Pecora</taxon>
        <taxon>Cervidae</taxon>
        <taxon>Cervinae</taxon>
        <taxon>Cervus</taxon>
    </lineage>
</organism>
<feature type="region of interest" description="Disordered" evidence="1">
    <location>
        <begin position="26"/>
        <end position="108"/>
    </location>
</feature>
<protein>
    <submittedName>
        <fullName evidence="2">Uncharacterized protein</fullName>
    </submittedName>
</protein>
<evidence type="ECO:0000313" key="3">
    <source>
        <dbReference type="Proteomes" id="UP000242450"/>
    </source>
</evidence>
<evidence type="ECO:0000313" key="2">
    <source>
        <dbReference type="EMBL" id="OWK10800.1"/>
    </source>
</evidence>
<reference evidence="2 3" key="1">
    <citation type="journal article" date="2018" name="Mol. Genet. Genomics">
        <title>The red deer Cervus elaphus genome CerEla1.0: sequencing, annotating, genes, and chromosomes.</title>
        <authorList>
            <person name="Bana N.A."/>
            <person name="Nyiri A."/>
            <person name="Nagy J."/>
            <person name="Frank K."/>
            <person name="Nagy T."/>
            <person name="Steger V."/>
            <person name="Schiller M."/>
            <person name="Lakatos P."/>
            <person name="Sugar L."/>
            <person name="Horn P."/>
            <person name="Barta E."/>
            <person name="Orosz L."/>
        </authorList>
    </citation>
    <scope>NUCLEOTIDE SEQUENCE [LARGE SCALE GENOMIC DNA]</scope>
    <source>
        <strain evidence="2">Hungarian</strain>
    </source>
</reference>
<feature type="compositionally biased region" description="Basic and acidic residues" evidence="1">
    <location>
        <begin position="38"/>
        <end position="49"/>
    </location>
</feature>
<dbReference type="EMBL" id="MKHE01000011">
    <property type="protein sequence ID" value="OWK10800.1"/>
    <property type="molecule type" value="Genomic_DNA"/>
</dbReference>
<feature type="compositionally biased region" description="Gly residues" evidence="1">
    <location>
        <begin position="99"/>
        <end position="108"/>
    </location>
</feature>
<sequence length="108" mass="11813">RTARARLGRGGARSLARRLWVQLGPTCPTAPADQPARVQDRPQPHEGVRKSVPGLTEDVKKGREGGDVSGAFTRLRKRRRPQNVLRRRLVEEKNPKMAGSGGAGEGRT</sequence>
<dbReference type="AlphaFoldDB" id="A0A212CXT3"/>